<dbReference type="PROSITE" id="PS51257">
    <property type="entry name" value="PROKAR_LIPOPROTEIN"/>
    <property type="match status" value="1"/>
</dbReference>
<dbReference type="PANTHER" id="PTHR43811:SF19">
    <property type="entry name" value="39 KDA FK506-BINDING NUCLEAR PROTEIN"/>
    <property type="match status" value="1"/>
</dbReference>
<dbReference type="Pfam" id="PF00254">
    <property type="entry name" value="FKBP_C"/>
    <property type="match status" value="1"/>
</dbReference>
<dbReference type="GO" id="GO:0003755">
    <property type="term" value="F:peptidyl-prolyl cis-trans isomerase activity"/>
    <property type="evidence" value="ECO:0007669"/>
    <property type="project" value="UniProtKB-KW"/>
</dbReference>
<sequence length="329" mass="34259">MESVRKLLSAVAIASIVALAGCGSTEGRTVGNAEPLASVTATASSEDLTPPEVSFDTPLTATEAGARVVAEGDGEEISEGQNVFINVAGYNAEDGELLGHDFDQDPQALPVDDVMQEQLPMMYEVLLGTTVGSLIAYIPDPDTAAPEPSEDSSGAASEPATASQVLILQVQRAEDIPEPSPTLSEDEVSELEDAGALPTVEFVDGVPEITIPEDTEAPDGLAVQVLEEGDGREVTAEDEVTAHYYGVRWEDGERFDGSYESGEPVPFALNQVIPGWTQGLAGQKVGSTVTLTIPTDLAYGEDAEAMGRPAGPLVFVVEIVDATGPADAE</sequence>
<accession>A0A931D450</accession>
<evidence type="ECO:0000259" key="9">
    <source>
        <dbReference type="PROSITE" id="PS50059"/>
    </source>
</evidence>
<feature type="domain" description="PPIase FKBP-type" evidence="9">
    <location>
        <begin position="237"/>
        <end position="323"/>
    </location>
</feature>
<organism evidence="10 11">
    <name type="scientific">Zhihengliuella flava</name>
    <dbReference type="NCBI Taxonomy" id="1285193"/>
    <lineage>
        <taxon>Bacteria</taxon>
        <taxon>Bacillati</taxon>
        <taxon>Actinomycetota</taxon>
        <taxon>Actinomycetes</taxon>
        <taxon>Micrococcales</taxon>
        <taxon>Micrococcaceae</taxon>
        <taxon>Zhihengliuella</taxon>
    </lineage>
</organism>
<dbReference type="EC" id="5.2.1.8" evidence="3 6"/>
<dbReference type="AlphaFoldDB" id="A0A931D450"/>
<evidence type="ECO:0000256" key="2">
    <source>
        <dbReference type="ARBA" id="ARBA00006577"/>
    </source>
</evidence>
<reference evidence="10" key="1">
    <citation type="submission" date="2020-11" db="EMBL/GenBank/DDBJ databases">
        <title>Sequencing the genomes of 1000 actinobacteria strains.</title>
        <authorList>
            <person name="Klenk H.-P."/>
        </authorList>
    </citation>
    <scope>NUCLEOTIDE SEQUENCE</scope>
    <source>
        <strain evidence="10">DSM 26152</strain>
    </source>
</reference>
<name>A0A931D450_9MICC</name>
<keyword evidence="8" id="KW-0732">Signal</keyword>
<gene>
    <name evidence="10" type="ORF">IW252_000162</name>
</gene>
<keyword evidence="4 6" id="KW-0697">Rotamase</keyword>
<evidence type="ECO:0000256" key="8">
    <source>
        <dbReference type="SAM" id="SignalP"/>
    </source>
</evidence>
<dbReference type="PROSITE" id="PS50059">
    <property type="entry name" value="FKBP_PPIASE"/>
    <property type="match status" value="1"/>
</dbReference>
<protein>
    <recommendedName>
        <fullName evidence="3 6">peptidylprolyl isomerase</fullName>
        <ecNumber evidence="3 6">5.2.1.8</ecNumber>
    </recommendedName>
</protein>
<evidence type="ECO:0000313" key="11">
    <source>
        <dbReference type="Proteomes" id="UP000625033"/>
    </source>
</evidence>
<keyword evidence="5 6" id="KW-0413">Isomerase</keyword>
<comment type="caution">
    <text evidence="10">The sequence shown here is derived from an EMBL/GenBank/DDBJ whole genome shotgun (WGS) entry which is preliminary data.</text>
</comment>
<dbReference type="InterPro" id="IPR046357">
    <property type="entry name" value="PPIase_dom_sf"/>
</dbReference>
<comment type="catalytic activity">
    <reaction evidence="1 6">
        <text>[protein]-peptidylproline (omega=180) = [protein]-peptidylproline (omega=0)</text>
        <dbReference type="Rhea" id="RHEA:16237"/>
        <dbReference type="Rhea" id="RHEA-COMP:10747"/>
        <dbReference type="Rhea" id="RHEA-COMP:10748"/>
        <dbReference type="ChEBI" id="CHEBI:83833"/>
        <dbReference type="ChEBI" id="CHEBI:83834"/>
        <dbReference type="EC" id="5.2.1.8"/>
    </reaction>
</comment>
<dbReference type="SUPFAM" id="SSF54534">
    <property type="entry name" value="FKBP-like"/>
    <property type="match status" value="1"/>
</dbReference>
<feature type="compositionally biased region" description="Polar residues" evidence="7">
    <location>
        <begin position="151"/>
        <end position="161"/>
    </location>
</feature>
<dbReference type="PANTHER" id="PTHR43811">
    <property type="entry name" value="FKBP-TYPE PEPTIDYL-PROLYL CIS-TRANS ISOMERASE FKPA"/>
    <property type="match status" value="1"/>
</dbReference>
<evidence type="ECO:0000256" key="1">
    <source>
        <dbReference type="ARBA" id="ARBA00000971"/>
    </source>
</evidence>
<evidence type="ECO:0000313" key="10">
    <source>
        <dbReference type="EMBL" id="MBG6083395.1"/>
    </source>
</evidence>
<dbReference type="InterPro" id="IPR001179">
    <property type="entry name" value="PPIase_FKBP_dom"/>
</dbReference>
<feature type="chain" id="PRO_5038425790" description="peptidylprolyl isomerase" evidence="8">
    <location>
        <begin position="21"/>
        <end position="329"/>
    </location>
</feature>
<feature type="signal peptide" evidence="8">
    <location>
        <begin position="1"/>
        <end position="20"/>
    </location>
</feature>
<evidence type="ECO:0000256" key="3">
    <source>
        <dbReference type="ARBA" id="ARBA00013194"/>
    </source>
</evidence>
<comment type="similarity">
    <text evidence="2">Belongs to the FKBP-type PPIase family.</text>
</comment>
<evidence type="ECO:0000256" key="4">
    <source>
        <dbReference type="ARBA" id="ARBA00023110"/>
    </source>
</evidence>
<dbReference type="Gene3D" id="3.10.50.40">
    <property type="match status" value="1"/>
</dbReference>
<dbReference type="EMBL" id="JADOTZ010000001">
    <property type="protein sequence ID" value="MBG6083395.1"/>
    <property type="molecule type" value="Genomic_DNA"/>
</dbReference>
<proteinExistence type="inferred from homology"/>
<feature type="region of interest" description="Disordered" evidence="7">
    <location>
        <begin position="139"/>
        <end position="161"/>
    </location>
</feature>
<keyword evidence="11" id="KW-1185">Reference proteome</keyword>
<evidence type="ECO:0000256" key="7">
    <source>
        <dbReference type="SAM" id="MobiDB-lite"/>
    </source>
</evidence>
<dbReference type="Proteomes" id="UP000625033">
    <property type="component" value="Unassembled WGS sequence"/>
</dbReference>
<evidence type="ECO:0000256" key="5">
    <source>
        <dbReference type="ARBA" id="ARBA00023235"/>
    </source>
</evidence>
<evidence type="ECO:0000256" key="6">
    <source>
        <dbReference type="PROSITE-ProRule" id="PRU00277"/>
    </source>
</evidence>